<feature type="region of interest" description="Disordered" evidence="2">
    <location>
        <begin position="553"/>
        <end position="611"/>
    </location>
</feature>
<dbReference type="PANTHER" id="PTHR44167">
    <property type="entry name" value="OVARIAN-SPECIFIC SERINE/THREONINE-PROTEIN KINASE LOK-RELATED"/>
    <property type="match status" value="1"/>
</dbReference>
<evidence type="ECO:0000313" key="5">
    <source>
        <dbReference type="Proteomes" id="UP001301769"/>
    </source>
</evidence>
<dbReference type="SUPFAM" id="SSF56112">
    <property type="entry name" value="Protein kinase-like (PK-like)"/>
    <property type="match status" value="1"/>
</dbReference>
<feature type="compositionally biased region" description="Gly residues" evidence="2">
    <location>
        <begin position="553"/>
        <end position="568"/>
    </location>
</feature>
<dbReference type="GO" id="GO:0005634">
    <property type="term" value="C:nucleus"/>
    <property type="evidence" value="ECO:0007669"/>
    <property type="project" value="TreeGrafter"/>
</dbReference>
<keyword evidence="1" id="KW-0547">Nucleotide-binding</keyword>
<dbReference type="AlphaFoldDB" id="A0AAN6Y7S6"/>
<reference evidence="4" key="2">
    <citation type="submission" date="2023-05" db="EMBL/GenBank/DDBJ databases">
        <authorList>
            <consortium name="Lawrence Berkeley National Laboratory"/>
            <person name="Steindorff A."/>
            <person name="Hensen N."/>
            <person name="Bonometti L."/>
            <person name="Westerberg I."/>
            <person name="Brannstrom I.O."/>
            <person name="Guillou S."/>
            <person name="Cros-Aarteil S."/>
            <person name="Calhoun S."/>
            <person name="Haridas S."/>
            <person name="Kuo A."/>
            <person name="Mondo S."/>
            <person name="Pangilinan J."/>
            <person name="Riley R."/>
            <person name="Labutti K."/>
            <person name="Andreopoulos B."/>
            <person name="Lipzen A."/>
            <person name="Chen C."/>
            <person name="Yanf M."/>
            <person name="Daum C."/>
            <person name="Ng V."/>
            <person name="Clum A."/>
            <person name="Ohm R."/>
            <person name="Martin F."/>
            <person name="Silar P."/>
            <person name="Natvig D."/>
            <person name="Lalanne C."/>
            <person name="Gautier V."/>
            <person name="Ament-Velasquez S.L."/>
            <person name="Kruys A."/>
            <person name="Hutchinson M.I."/>
            <person name="Powell A.J."/>
            <person name="Barry K."/>
            <person name="Miller A.N."/>
            <person name="Grigoriev I.V."/>
            <person name="Debuchy R."/>
            <person name="Gladieux P."/>
            <person name="Thoren M.H."/>
            <person name="Johannesson H."/>
        </authorList>
    </citation>
    <scope>NUCLEOTIDE SEQUENCE</scope>
    <source>
        <strain evidence="4">PSN293</strain>
    </source>
</reference>
<dbReference type="GO" id="GO:0004674">
    <property type="term" value="F:protein serine/threonine kinase activity"/>
    <property type="evidence" value="ECO:0007669"/>
    <property type="project" value="TreeGrafter"/>
</dbReference>
<dbReference type="SMART" id="SM00220">
    <property type="entry name" value="S_TKc"/>
    <property type="match status" value="1"/>
</dbReference>
<gene>
    <name evidence="4" type="ORF">QBC37DRAFT_373263</name>
</gene>
<dbReference type="GO" id="GO:0044773">
    <property type="term" value="P:mitotic DNA damage checkpoint signaling"/>
    <property type="evidence" value="ECO:0007669"/>
    <property type="project" value="TreeGrafter"/>
</dbReference>
<feature type="domain" description="Protein kinase" evidence="3">
    <location>
        <begin position="188"/>
        <end position="446"/>
    </location>
</feature>
<keyword evidence="5" id="KW-1185">Reference proteome</keyword>
<feature type="compositionally biased region" description="Basic residues" evidence="2">
    <location>
        <begin position="597"/>
        <end position="611"/>
    </location>
</feature>
<evidence type="ECO:0000313" key="4">
    <source>
        <dbReference type="EMBL" id="KAK4214234.1"/>
    </source>
</evidence>
<proteinExistence type="predicted"/>
<evidence type="ECO:0000259" key="3">
    <source>
        <dbReference type="PROSITE" id="PS50011"/>
    </source>
</evidence>
<dbReference type="PANTHER" id="PTHR44167:SF24">
    <property type="entry name" value="SERINE_THREONINE-PROTEIN KINASE CHK2"/>
    <property type="match status" value="1"/>
</dbReference>
<keyword evidence="4" id="KW-0418">Kinase</keyword>
<sequence>MAEAEIYFEGAADIPQPPCFVLMPLNSAARTATGHVRNRYRQWQYQDTNTFGLWIDFSAQQSYTAGRGDGVDIFLPESVGRGGKAEISSIHASFQVVPTTGAVLLCDNSKHHNTEPFSSSHGTSFTIKFQKNTKSVLVAPGINTRIAFGKEMYYQFELQWRSAGLYDFPRSDEEPFFVGPRNSRAKKYLQGTKVGGGAYGNVWQVLDVTRGTIMAVKKFHNLSGKNLEFATREVANLFKINKDRSIQHEHILQIYDYAGGASDDNWGEIFMPLMRGNLKTLVEKTSGIDDWAVADTVLRQMLLALQCISSHKIVHRDIKPENILWEYDGNNAYHFCLGDFGLSNDPKLAITVAGTEPFMAPEVYHRKPQTTKVDIWSLFATVVWVRNTQGFRGMCGQLAAPQIHDWLVTIARSESGYENIRTMAQKDARKRPSASTQLGILSRDFADPASYPDVASGDEAAEELGNQFGSMNLEEDTANYYPENYGAGAGGASTSPEMAYYEPYTSHLREQFPWEGQAGPSKQYIPPPEAPRVRQEYEAFQAAAYGDVQYGGYDPGQGAAGGGGGDSGEGTTVPPMWTQVPLQPEEEQPTYRESSRRKQNLQKGKQKGQHK</sequence>
<dbReference type="PROSITE" id="PS00107">
    <property type="entry name" value="PROTEIN_KINASE_ATP"/>
    <property type="match status" value="1"/>
</dbReference>
<dbReference type="EMBL" id="MU858097">
    <property type="protein sequence ID" value="KAK4214234.1"/>
    <property type="molecule type" value="Genomic_DNA"/>
</dbReference>
<dbReference type="Pfam" id="PF00069">
    <property type="entry name" value="Pkinase"/>
    <property type="match status" value="1"/>
</dbReference>
<evidence type="ECO:0000256" key="1">
    <source>
        <dbReference type="PROSITE-ProRule" id="PRU10141"/>
    </source>
</evidence>
<dbReference type="PROSITE" id="PS50011">
    <property type="entry name" value="PROTEIN_KINASE_DOM"/>
    <property type="match status" value="1"/>
</dbReference>
<organism evidence="4 5">
    <name type="scientific">Rhypophila decipiens</name>
    <dbReference type="NCBI Taxonomy" id="261697"/>
    <lineage>
        <taxon>Eukaryota</taxon>
        <taxon>Fungi</taxon>
        <taxon>Dikarya</taxon>
        <taxon>Ascomycota</taxon>
        <taxon>Pezizomycotina</taxon>
        <taxon>Sordariomycetes</taxon>
        <taxon>Sordariomycetidae</taxon>
        <taxon>Sordariales</taxon>
        <taxon>Naviculisporaceae</taxon>
        <taxon>Rhypophila</taxon>
    </lineage>
</organism>
<dbReference type="InterPro" id="IPR017441">
    <property type="entry name" value="Protein_kinase_ATP_BS"/>
</dbReference>
<name>A0AAN6Y7S6_9PEZI</name>
<reference evidence="4" key="1">
    <citation type="journal article" date="2023" name="Mol. Phylogenet. Evol.">
        <title>Genome-scale phylogeny and comparative genomics of the fungal order Sordariales.</title>
        <authorList>
            <person name="Hensen N."/>
            <person name="Bonometti L."/>
            <person name="Westerberg I."/>
            <person name="Brannstrom I.O."/>
            <person name="Guillou S."/>
            <person name="Cros-Aarteil S."/>
            <person name="Calhoun S."/>
            <person name="Haridas S."/>
            <person name="Kuo A."/>
            <person name="Mondo S."/>
            <person name="Pangilinan J."/>
            <person name="Riley R."/>
            <person name="LaButti K."/>
            <person name="Andreopoulos B."/>
            <person name="Lipzen A."/>
            <person name="Chen C."/>
            <person name="Yan M."/>
            <person name="Daum C."/>
            <person name="Ng V."/>
            <person name="Clum A."/>
            <person name="Steindorff A."/>
            <person name="Ohm R.A."/>
            <person name="Martin F."/>
            <person name="Silar P."/>
            <person name="Natvig D.O."/>
            <person name="Lalanne C."/>
            <person name="Gautier V."/>
            <person name="Ament-Velasquez S.L."/>
            <person name="Kruys A."/>
            <person name="Hutchinson M.I."/>
            <person name="Powell A.J."/>
            <person name="Barry K."/>
            <person name="Miller A.N."/>
            <person name="Grigoriev I.V."/>
            <person name="Debuchy R."/>
            <person name="Gladieux P."/>
            <person name="Hiltunen Thoren M."/>
            <person name="Johannesson H."/>
        </authorList>
    </citation>
    <scope>NUCLEOTIDE SEQUENCE</scope>
    <source>
        <strain evidence="4">PSN293</strain>
    </source>
</reference>
<evidence type="ECO:0000256" key="2">
    <source>
        <dbReference type="SAM" id="MobiDB-lite"/>
    </source>
</evidence>
<comment type="caution">
    <text evidence="4">The sequence shown here is derived from an EMBL/GenBank/DDBJ whole genome shotgun (WGS) entry which is preliminary data.</text>
</comment>
<dbReference type="Proteomes" id="UP001301769">
    <property type="component" value="Unassembled WGS sequence"/>
</dbReference>
<dbReference type="InterPro" id="IPR000719">
    <property type="entry name" value="Prot_kinase_dom"/>
</dbReference>
<protein>
    <submittedName>
        <fullName evidence="4">Serine/threonine-protein kinase KIC1</fullName>
    </submittedName>
</protein>
<dbReference type="InterPro" id="IPR011009">
    <property type="entry name" value="Kinase-like_dom_sf"/>
</dbReference>
<feature type="binding site" evidence="1">
    <location>
        <position position="218"/>
    </location>
    <ligand>
        <name>ATP</name>
        <dbReference type="ChEBI" id="CHEBI:30616"/>
    </ligand>
</feature>
<dbReference type="CDD" id="cd00180">
    <property type="entry name" value="PKc"/>
    <property type="match status" value="1"/>
</dbReference>
<dbReference type="Gene3D" id="1.10.510.10">
    <property type="entry name" value="Transferase(Phosphotransferase) domain 1"/>
    <property type="match status" value="1"/>
</dbReference>
<accession>A0AAN6Y7S6</accession>
<dbReference type="GO" id="GO:0005524">
    <property type="term" value="F:ATP binding"/>
    <property type="evidence" value="ECO:0007669"/>
    <property type="project" value="UniProtKB-UniRule"/>
</dbReference>
<keyword evidence="4" id="KW-0808">Transferase</keyword>
<keyword evidence="1" id="KW-0067">ATP-binding</keyword>